<dbReference type="GO" id="GO:0005886">
    <property type="term" value="C:plasma membrane"/>
    <property type="evidence" value="ECO:0007669"/>
    <property type="project" value="TreeGrafter"/>
</dbReference>
<feature type="transmembrane region" description="Helical" evidence="7">
    <location>
        <begin position="85"/>
        <end position="111"/>
    </location>
</feature>
<feature type="transmembrane region" description="Helical" evidence="7">
    <location>
        <begin position="480"/>
        <end position="502"/>
    </location>
</feature>
<evidence type="ECO:0000313" key="10">
    <source>
        <dbReference type="Proteomes" id="UP001143981"/>
    </source>
</evidence>
<feature type="region of interest" description="Disordered" evidence="6">
    <location>
        <begin position="27"/>
        <end position="77"/>
    </location>
</feature>
<feature type="compositionally biased region" description="Low complexity" evidence="6">
    <location>
        <begin position="34"/>
        <end position="49"/>
    </location>
</feature>
<dbReference type="Proteomes" id="UP001143981">
    <property type="component" value="Unassembled WGS sequence"/>
</dbReference>
<feature type="transmembrane region" description="Helical" evidence="7">
    <location>
        <begin position="554"/>
        <end position="572"/>
    </location>
</feature>
<keyword evidence="4 7" id="KW-1133">Transmembrane helix</keyword>
<feature type="transmembrane region" description="Helical" evidence="7">
    <location>
        <begin position="414"/>
        <end position="432"/>
    </location>
</feature>
<evidence type="ECO:0000256" key="1">
    <source>
        <dbReference type="ARBA" id="ARBA00004127"/>
    </source>
</evidence>
<dbReference type="PANTHER" id="PTHR23501:SF191">
    <property type="entry name" value="VACUOLAR BASIC AMINO ACID TRANSPORTER 4"/>
    <property type="match status" value="1"/>
</dbReference>
<dbReference type="EMBL" id="JANBOI010000472">
    <property type="protein sequence ID" value="KAJ1730318.1"/>
    <property type="molecule type" value="Genomic_DNA"/>
</dbReference>
<feature type="transmembrane region" description="Helical" evidence="7">
    <location>
        <begin position="153"/>
        <end position="174"/>
    </location>
</feature>
<name>A0A9W8CYK0_9FUNG</name>
<feature type="transmembrane region" description="Helical" evidence="7">
    <location>
        <begin position="438"/>
        <end position="459"/>
    </location>
</feature>
<feature type="transmembrane region" description="Helical" evidence="7">
    <location>
        <begin position="305"/>
        <end position="327"/>
    </location>
</feature>
<dbReference type="InterPro" id="IPR011701">
    <property type="entry name" value="MFS"/>
</dbReference>
<feature type="transmembrane region" description="Helical" evidence="7">
    <location>
        <begin position="387"/>
        <end position="405"/>
    </location>
</feature>
<dbReference type="AlphaFoldDB" id="A0A9W8CYK0"/>
<evidence type="ECO:0000256" key="3">
    <source>
        <dbReference type="ARBA" id="ARBA00022692"/>
    </source>
</evidence>
<evidence type="ECO:0000256" key="6">
    <source>
        <dbReference type="SAM" id="MobiDB-lite"/>
    </source>
</evidence>
<accession>A0A9W8CYK0</accession>
<dbReference type="SUPFAM" id="SSF103473">
    <property type="entry name" value="MFS general substrate transporter"/>
    <property type="match status" value="1"/>
</dbReference>
<comment type="subcellular location">
    <subcellularLocation>
        <location evidence="1">Endomembrane system</location>
        <topology evidence="1">Multi-pass membrane protein</topology>
    </subcellularLocation>
</comment>
<dbReference type="Gene3D" id="1.20.1250.20">
    <property type="entry name" value="MFS general substrate transporter like domains"/>
    <property type="match status" value="1"/>
</dbReference>
<feature type="transmembrane region" description="Helical" evidence="7">
    <location>
        <begin position="186"/>
        <end position="204"/>
    </location>
</feature>
<keyword evidence="2" id="KW-0813">Transport</keyword>
<protein>
    <recommendedName>
        <fullName evidence="8">Major facilitator superfamily (MFS) profile domain-containing protein</fullName>
    </recommendedName>
</protein>
<dbReference type="GO" id="GO:0022857">
    <property type="term" value="F:transmembrane transporter activity"/>
    <property type="evidence" value="ECO:0007669"/>
    <property type="project" value="InterPro"/>
</dbReference>
<evidence type="ECO:0000259" key="8">
    <source>
        <dbReference type="PROSITE" id="PS50850"/>
    </source>
</evidence>
<dbReference type="Pfam" id="PF07690">
    <property type="entry name" value="MFS_1"/>
    <property type="match status" value="1"/>
</dbReference>
<gene>
    <name evidence="9" type="ORF">LPJ61_003074</name>
</gene>
<evidence type="ECO:0000256" key="4">
    <source>
        <dbReference type="ARBA" id="ARBA00022989"/>
    </source>
</evidence>
<comment type="caution">
    <text evidence="9">The sequence shown here is derived from an EMBL/GenBank/DDBJ whole genome shotgun (WGS) entry which is preliminary data.</text>
</comment>
<feature type="transmembrane region" description="Helical" evidence="7">
    <location>
        <begin position="347"/>
        <end position="367"/>
    </location>
</feature>
<dbReference type="InterPro" id="IPR036259">
    <property type="entry name" value="MFS_trans_sf"/>
</dbReference>
<dbReference type="PANTHER" id="PTHR23501">
    <property type="entry name" value="MAJOR FACILITATOR SUPERFAMILY"/>
    <property type="match status" value="1"/>
</dbReference>
<feature type="transmembrane region" description="Helical" evidence="7">
    <location>
        <begin position="211"/>
        <end position="235"/>
    </location>
</feature>
<reference evidence="9" key="1">
    <citation type="submission" date="2022-07" db="EMBL/GenBank/DDBJ databases">
        <title>Phylogenomic reconstructions and comparative analyses of Kickxellomycotina fungi.</title>
        <authorList>
            <person name="Reynolds N.K."/>
            <person name="Stajich J.E."/>
            <person name="Barry K."/>
            <person name="Grigoriev I.V."/>
            <person name="Crous P."/>
            <person name="Smith M.E."/>
        </authorList>
    </citation>
    <scope>NUCLEOTIDE SEQUENCE</scope>
    <source>
        <strain evidence="9">BCRC 34381</strain>
    </source>
</reference>
<dbReference type="GO" id="GO:0012505">
    <property type="term" value="C:endomembrane system"/>
    <property type="evidence" value="ECO:0007669"/>
    <property type="project" value="UniProtKB-SubCell"/>
</dbReference>
<dbReference type="PROSITE" id="PS50850">
    <property type="entry name" value="MFS"/>
    <property type="match status" value="1"/>
</dbReference>
<dbReference type="InterPro" id="IPR020846">
    <property type="entry name" value="MFS_dom"/>
</dbReference>
<sequence length="586" mass="62592">MESDHSDSESFVSFPLSDQRTQRMSAIHLHLAKGNSTSSTSGSTSNGSNDISEVAKNEPLASEDSISEGSTADDEPVSPLRGKRLYFALAGLDALLFIAALDLTIIATVYVEIANSFNALSRAEWTVTSYMLASTAIQPLFGKFSDILGRTEAVVVAVLLFVLGSVLCAVSHTMDALIASRAVQGLGGGGIMSLIFVIIADVLSERERGKYIGVFTCTWGLASAVAPILGGIIVQRADWRLIFWINLPFCAVALLLVLLVMRLPRPSGSIREKARKIDVLGTCVFLAGTVPLLLGLSWGGREHSWTSPLVLGCVIAGPLTLVVFFVIEWRVPREPIVPSQLLAIRNVALSAVGHFFYGAAGYGPIVFVPQWALLVRGASSISAGIHLLPFTVGSVITSVLGGYIMTRSGRYRRLIIAGSILLGAGNGLLILLDQRSSLVLQIGVLFLCGLGAGACIQPIMMAAQAAVSGHDMAAATTLCAFLRSLGGILCVAILSSIMHSIIKTGLTRLVVARPAYIFTIARVAENQSAIYAEGVPEELRAMIVSIYMKAMRTAFYALLPFSGLLVLSTLGFEHLELKRERKRTIR</sequence>
<feature type="transmembrane region" description="Helical" evidence="7">
    <location>
        <begin position="279"/>
        <end position="299"/>
    </location>
</feature>
<evidence type="ECO:0000256" key="7">
    <source>
        <dbReference type="SAM" id="Phobius"/>
    </source>
</evidence>
<proteinExistence type="predicted"/>
<keyword evidence="3 7" id="KW-0812">Transmembrane</keyword>
<feature type="domain" description="Major facilitator superfamily (MFS) profile" evidence="8">
    <location>
        <begin position="88"/>
        <end position="527"/>
    </location>
</feature>
<dbReference type="OrthoDB" id="2351791at2759"/>
<organism evidence="9 10">
    <name type="scientific">Coemansia biformis</name>
    <dbReference type="NCBI Taxonomy" id="1286918"/>
    <lineage>
        <taxon>Eukaryota</taxon>
        <taxon>Fungi</taxon>
        <taxon>Fungi incertae sedis</taxon>
        <taxon>Zoopagomycota</taxon>
        <taxon>Kickxellomycotina</taxon>
        <taxon>Kickxellomycetes</taxon>
        <taxon>Kickxellales</taxon>
        <taxon>Kickxellaceae</taxon>
        <taxon>Coemansia</taxon>
    </lineage>
</organism>
<evidence type="ECO:0000256" key="5">
    <source>
        <dbReference type="ARBA" id="ARBA00023136"/>
    </source>
</evidence>
<keyword evidence="10" id="KW-1185">Reference proteome</keyword>
<dbReference type="Gene3D" id="1.20.1720.10">
    <property type="entry name" value="Multidrug resistance protein D"/>
    <property type="match status" value="1"/>
</dbReference>
<dbReference type="CDD" id="cd17502">
    <property type="entry name" value="MFS_Azr1_MDR_like"/>
    <property type="match status" value="1"/>
</dbReference>
<dbReference type="PRINTS" id="PR01036">
    <property type="entry name" value="TCRTETB"/>
</dbReference>
<keyword evidence="5 7" id="KW-0472">Membrane</keyword>
<feature type="transmembrane region" description="Helical" evidence="7">
    <location>
        <begin position="241"/>
        <end position="259"/>
    </location>
</feature>
<evidence type="ECO:0000313" key="9">
    <source>
        <dbReference type="EMBL" id="KAJ1730318.1"/>
    </source>
</evidence>
<evidence type="ECO:0000256" key="2">
    <source>
        <dbReference type="ARBA" id="ARBA00022448"/>
    </source>
</evidence>